<evidence type="ECO:0000313" key="8">
    <source>
        <dbReference type="EMBL" id="TQN49680.1"/>
    </source>
</evidence>
<sequence>MKSLATVAFAGVLVLGLAGCGRKTPLSLPPPPPAHPAANAAASTVVPAQSDPAIASTGSAEHP</sequence>
<accession>A0A543Q058</accession>
<evidence type="ECO:0000256" key="5">
    <source>
        <dbReference type="ARBA" id="ARBA00023237"/>
    </source>
</evidence>
<keyword evidence="5" id="KW-0998">Cell outer membrane</keyword>
<keyword evidence="6" id="KW-0449">Lipoprotein</keyword>
<evidence type="ECO:0000256" key="3">
    <source>
        <dbReference type="ARBA" id="ARBA00023136"/>
    </source>
</evidence>
<name>A0A543Q058_ACITH</name>
<dbReference type="NCBIfam" id="NF047847">
    <property type="entry name" value="SS_mature_LptM"/>
    <property type="match status" value="1"/>
</dbReference>
<keyword evidence="2" id="KW-0732">Signal</keyword>
<comment type="caution">
    <text evidence="8">The sequence shown here is derived from an EMBL/GenBank/DDBJ whole genome shotgun (WGS) entry which is preliminary data.</text>
</comment>
<comment type="subcellular location">
    <subcellularLocation>
        <location evidence="1">Cell outer membrane</location>
        <topology evidence="1">Lipid-anchor</topology>
    </subcellularLocation>
</comment>
<dbReference type="PROSITE" id="PS51257">
    <property type="entry name" value="PROKAR_LIPOPROTEIN"/>
    <property type="match status" value="1"/>
</dbReference>
<keyword evidence="4" id="KW-0564">Palmitate</keyword>
<dbReference type="InterPro" id="IPR032831">
    <property type="entry name" value="LptM_cons"/>
</dbReference>
<evidence type="ECO:0008006" key="10">
    <source>
        <dbReference type="Google" id="ProtNLM"/>
    </source>
</evidence>
<evidence type="ECO:0000256" key="7">
    <source>
        <dbReference type="SAM" id="MobiDB-lite"/>
    </source>
</evidence>
<protein>
    <recommendedName>
        <fullName evidence="10">Lipoprotein</fullName>
    </recommendedName>
</protein>
<evidence type="ECO:0000313" key="9">
    <source>
        <dbReference type="Proteomes" id="UP000315403"/>
    </source>
</evidence>
<organism evidence="8 9">
    <name type="scientific">Acidithiobacillus thiooxidans ATCC 19377</name>
    <dbReference type="NCBI Taxonomy" id="637390"/>
    <lineage>
        <taxon>Bacteria</taxon>
        <taxon>Pseudomonadati</taxon>
        <taxon>Pseudomonadota</taxon>
        <taxon>Acidithiobacillia</taxon>
        <taxon>Acidithiobacillales</taxon>
        <taxon>Acidithiobacillaceae</taxon>
        <taxon>Acidithiobacillus</taxon>
    </lineage>
</organism>
<feature type="compositionally biased region" description="Low complexity" evidence="7">
    <location>
        <begin position="36"/>
        <end position="48"/>
    </location>
</feature>
<reference evidence="8 9" key="1">
    <citation type="submission" date="2019-03" db="EMBL/GenBank/DDBJ databases">
        <title>New insights into Acidothiobacillus thiooxidans sulfur metabolism through coupled gene expression, solution geochemistry, microscopy and spectroscopy analyses.</title>
        <authorList>
            <person name="Camacho D."/>
            <person name="Frazao R."/>
            <person name="Fouillen A."/>
            <person name="Nanci A."/>
            <person name="Lang B.F."/>
            <person name="Apte S.C."/>
            <person name="Baron C."/>
            <person name="Warren L.A."/>
        </authorList>
    </citation>
    <scope>NUCLEOTIDE SEQUENCE [LARGE SCALE GENOMIC DNA]</scope>
    <source>
        <strain evidence="8 9">ATCC 19377</strain>
    </source>
</reference>
<proteinExistence type="predicted"/>
<keyword evidence="3" id="KW-0472">Membrane</keyword>
<dbReference type="Proteomes" id="UP000315403">
    <property type="component" value="Unassembled WGS sequence"/>
</dbReference>
<dbReference type="EMBL" id="SZUV01000003">
    <property type="protein sequence ID" value="TQN49680.1"/>
    <property type="molecule type" value="Genomic_DNA"/>
</dbReference>
<dbReference type="RefSeq" id="WP_142089748.1">
    <property type="nucleotide sequence ID" value="NZ_SZUV01000003.1"/>
</dbReference>
<evidence type="ECO:0000256" key="2">
    <source>
        <dbReference type="ARBA" id="ARBA00022729"/>
    </source>
</evidence>
<evidence type="ECO:0000256" key="1">
    <source>
        <dbReference type="ARBA" id="ARBA00004459"/>
    </source>
</evidence>
<dbReference type="AlphaFoldDB" id="A0A543Q058"/>
<feature type="region of interest" description="Disordered" evidence="7">
    <location>
        <begin position="23"/>
        <end position="63"/>
    </location>
</feature>
<evidence type="ECO:0000256" key="6">
    <source>
        <dbReference type="ARBA" id="ARBA00023288"/>
    </source>
</evidence>
<gene>
    <name evidence="8" type="ORF">DLNHIDIE_03090</name>
</gene>
<dbReference type="GO" id="GO:0009279">
    <property type="term" value="C:cell outer membrane"/>
    <property type="evidence" value="ECO:0007669"/>
    <property type="project" value="UniProtKB-SubCell"/>
</dbReference>
<evidence type="ECO:0000256" key="4">
    <source>
        <dbReference type="ARBA" id="ARBA00023139"/>
    </source>
</evidence>